<organism evidence="5 6">
    <name type="scientific">Solimonas fluminis</name>
    <dbReference type="NCBI Taxonomy" id="2086571"/>
    <lineage>
        <taxon>Bacteria</taxon>
        <taxon>Pseudomonadati</taxon>
        <taxon>Pseudomonadota</taxon>
        <taxon>Gammaproteobacteria</taxon>
        <taxon>Nevskiales</taxon>
        <taxon>Nevskiaceae</taxon>
        <taxon>Solimonas</taxon>
    </lineage>
</organism>
<reference evidence="5 6" key="1">
    <citation type="submission" date="2018-02" db="EMBL/GenBank/DDBJ databases">
        <title>Genome sequencing of Solimonas sp. HR-BB.</title>
        <authorList>
            <person name="Lee Y."/>
            <person name="Jeon C.O."/>
        </authorList>
    </citation>
    <scope>NUCLEOTIDE SEQUENCE [LARGE SCALE GENOMIC DNA]</scope>
    <source>
        <strain evidence="5 6">HR-BB</strain>
    </source>
</reference>
<feature type="domain" description="HTH araC/xylS-type" evidence="4">
    <location>
        <begin position="252"/>
        <end position="348"/>
    </location>
</feature>
<keyword evidence="3" id="KW-0804">Transcription</keyword>
<dbReference type="GO" id="GO:0005829">
    <property type="term" value="C:cytosol"/>
    <property type="evidence" value="ECO:0007669"/>
    <property type="project" value="TreeGrafter"/>
</dbReference>
<evidence type="ECO:0000256" key="2">
    <source>
        <dbReference type="ARBA" id="ARBA00023125"/>
    </source>
</evidence>
<proteinExistence type="predicted"/>
<dbReference type="SUPFAM" id="SSF46689">
    <property type="entry name" value="Homeodomain-like"/>
    <property type="match status" value="1"/>
</dbReference>
<keyword evidence="6" id="KW-1185">Reference proteome</keyword>
<gene>
    <name evidence="5" type="ORF">C3942_20690</name>
</gene>
<dbReference type="Pfam" id="PF12833">
    <property type="entry name" value="HTH_18"/>
    <property type="match status" value="1"/>
</dbReference>
<evidence type="ECO:0000313" key="5">
    <source>
        <dbReference type="EMBL" id="PPE71961.1"/>
    </source>
</evidence>
<evidence type="ECO:0000259" key="4">
    <source>
        <dbReference type="PROSITE" id="PS01124"/>
    </source>
</evidence>
<dbReference type="PANTHER" id="PTHR47894:SF1">
    <property type="entry name" value="HTH-TYPE TRANSCRIPTIONAL REGULATOR VQSM"/>
    <property type="match status" value="1"/>
</dbReference>
<dbReference type="EMBL" id="PSNW01000017">
    <property type="protein sequence ID" value="PPE71961.1"/>
    <property type="molecule type" value="Genomic_DNA"/>
</dbReference>
<dbReference type="Pfam" id="PF12625">
    <property type="entry name" value="Arabinose_bd"/>
    <property type="match status" value="1"/>
</dbReference>
<evidence type="ECO:0000256" key="3">
    <source>
        <dbReference type="ARBA" id="ARBA00023163"/>
    </source>
</evidence>
<keyword evidence="2" id="KW-0238">DNA-binding</keyword>
<dbReference type="OrthoDB" id="5582699at2"/>
<dbReference type="GO" id="GO:0000976">
    <property type="term" value="F:transcription cis-regulatory region binding"/>
    <property type="evidence" value="ECO:0007669"/>
    <property type="project" value="TreeGrafter"/>
</dbReference>
<dbReference type="RefSeq" id="WP_104232272.1">
    <property type="nucleotide sequence ID" value="NZ_PSNW01000017.1"/>
</dbReference>
<dbReference type="PROSITE" id="PS01124">
    <property type="entry name" value="HTH_ARAC_FAMILY_2"/>
    <property type="match status" value="1"/>
</dbReference>
<sequence length="348" mass="38060">MTQAPAASTPSPAEDPRYEAAIFPVFLLQTLAQVAGQRGVEPQALCRGLGFGPEDLDDPGFRVSYRQASLMIRRALQMVPGDALGLAVGNRNVLGTLGLLGHAVSLCRTLGDAFDIGLRYQVTAGGITQTSLRLSGPELWVEAGFRFPDAEIQVFVVEELFASLLVYGRSLVGAHFAPLRVELAYPAPSWAAQYQALFGAPVSFGAAQNRCVIEARWLLHELPNHNPLALKQALALLEAENAQVRQKMDLAATIERAIEKTLTQGPSLESIAGELNMSGRTLRRRLGDQGLSFETLLNNVRRTRVMSLLANPELPIERVAEQSGYADVRSFRRAFKRWTGISPSEFRH</sequence>
<dbReference type="PANTHER" id="PTHR47894">
    <property type="entry name" value="HTH-TYPE TRANSCRIPTIONAL REGULATOR GADX"/>
    <property type="match status" value="1"/>
</dbReference>
<dbReference type="Gene3D" id="1.10.10.60">
    <property type="entry name" value="Homeodomain-like"/>
    <property type="match status" value="1"/>
</dbReference>
<dbReference type="InterPro" id="IPR020449">
    <property type="entry name" value="Tscrpt_reg_AraC-type_HTH"/>
</dbReference>
<dbReference type="InterPro" id="IPR018060">
    <property type="entry name" value="HTH_AraC"/>
</dbReference>
<evidence type="ECO:0000313" key="6">
    <source>
        <dbReference type="Proteomes" id="UP000238220"/>
    </source>
</evidence>
<protein>
    <submittedName>
        <fullName evidence="5">AraC family transcriptional regulator</fullName>
    </submittedName>
</protein>
<comment type="caution">
    <text evidence="5">The sequence shown here is derived from an EMBL/GenBank/DDBJ whole genome shotgun (WGS) entry which is preliminary data.</text>
</comment>
<dbReference type="SMART" id="SM00342">
    <property type="entry name" value="HTH_ARAC"/>
    <property type="match status" value="1"/>
</dbReference>
<keyword evidence="1" id="KW-0805">Transcription regulation</keyword>
<evidence type="ECO:0000256" key="1">
    <source>
        <dbReference type="ARBA" id="ARBA00023015"/>
    </source>
</evidence>
<name>A0A2S5TAC7_9GAMM</name>
<accession>A0A2S5TAC7</accession>
<dbReference type="Proteomes" id="UP000238220">
    <property type="component" value="Unassembled WGS sequence"/>
</dbReference>
<dbReference type="PRINTS" id="PR00032">
    <property type="entry name" value="HTHARAC"/>
</dbReference>
<dbReference type="AlphaFoldDB" id="A0A2S5TAC7"/>
<dbReference type="InterPro" id="IPR032687">
    <property type="entry name" value="AraC-type_N"/>
</dbReference>
<dbReference type="InterPro" id="IPR009057">
    <property type="entry name" value="Homeodomain-like_sf"/>
</dbReference>
<dbReference type="GO" id="GO:0003700">
    <property type="term" value="F:DNA-binding transcription factor activity"/>
    <property type="evidence" value="ECO:0007669"/>
    <property type="project" value="InterPro"/>
</dbReference>